<keyword evidence="3" id="KW-1185">Reference proteome</keyword>
<protein>
    <recommendedName>
        <fullName evidence="1">Endonuclease/exonuclease/phosphatase domain-containing protein</fullName>
    </recommendedName>
</protein>
<evidence type="ECO:0000259" key="1">
    <source>
        <dbReference type="Pfam" id="PF03372"/>
    </source>
</evidence>
<dbReference type="GO" id="GO:0008311">
    <property type="term" value="F:double-stranded DNA 3'-5' DNA exonuclease activity"/>
    <property type="evidence" value="ECO:0007669"/>
    <property type="project" value="InterPro"/>
</dbReference>
<gene>
    <name evidence="2" type="ORF">EEDITHA_LOCUS22973</name>
</gene>
<proteinExistence type="predicted"/>
<reference evidence="2" key="1">
    <citation type="submission" date="2022-03" db="EMBL/GenBank/DDBJ databases">
        <authorList>
            <person name="Tunstrom K."/>
        </authorList>
    </citation>
    <scope>NUCLEOTIDE SEQUENCE</scope>
</reference>
<evidence type="ECO:0000313" key="3">
    <source>
        <dbReference type="Proteomes" id="UP001153954"/>
    </source>
</evidence>
<dbReference type="PANTHER" id="PTHR43250">
    <property type="entry name" value="EXODEOXYRIBONUCLEASE III"/>
    <property type="match status" value="1"/>
</dbReference>
<dbReference type="CDD" id="cd09076">
    <property type="entry name" value="L1-EN"/>
    <property type="match status" value="1"/>
</dbReference>
<dbReference type="Pfam" id="PF03372">
    <property type="entry name" value="Exo_endo_phos"/>
    <property type="match status" value="1"/>
</dbReference>
<name>A0AAU9VCL1_EUPED</name>
<sequence>MANTTQKMALSPRQTFNGQRVRRIPGCAVKIATWNVRSMYTCEKYTNVIQEMQRLNIDVLGISDSRLKGTDVKESDDTITYYSGSDDEQHMYGVAVIIKKHLKNSVLNFVPASDRVMLLQLKAKPANINIIQVYAPTGAKSQDGSINPFYNEIRQVLHQLKAHECNIVIGDFNAKMTLRRVPLHNFRGNRFRRSISISYLYDIYGMLNFSLSSLFSSNCLQK</sequence>
<feature type="domain" description="Endonuclease/exonuclease/phosphatase" evidence="1">
    <location>
        <begin position="32"/>
        <end position="190"/>
    </location>
</feature>
<evidence type="ECO:0000313" key="2">
    <source>
        <dbReference type="EMBL" id="CAH2109105.1"/>
    </source>
</evidence>
<dbReference type="InterPro" id="IPR037493">
    <property type="entry name" value="ExoIII-like"/>
</dbReference>
<comment type="caution">
    <text evidence="2">The sequence shown here is derived from an EMBL/GenBank/DDBJ whole genome shotgun (WGS) entry which is preliminary data.</text>
</comment>
<dbReference type="AlphaFoldDB" id="A0AAU9VCL1"/>
<dbReference type="GO" id="GO:0006281">
    <property type="term" value="P:DNA repair"/>
    <property type="evidence" value="ECO:0007669"/>
    <property type="project" value="InterPro"/>
</dbReference>
<organism evidence="2 3">
    <name type="scientific">Euphydryas editha</name>
    <name type="common">Edith's checkerspot</name>
    <dbReference type="NCBI Taxonomy" id="104508"/>
    <lineage>
        <taxon>Eukaryota</taxon>
        <taxon>Metazoa</taxon>
        <taxon>Ecdysozoa</taxon>
        <taxon>Arthropoda</taxon>
        <taxon>Hexapoda</taxon>
        <taxon>Insecta</taxon>
        <taxon>Pterygota</taxon>
        <taxon>Neoptera</taxon>
        <taxon>Endopterygota</taxon>
        <taxon>Lepidoptera</taxon>
        <taxon>Glossata</taxon>
        <taxon>Ditrysia</taxon>
        <taxon>Papilionoidea</taxon>
        <taxon>Nymphalidae</taxon>
        <taxon>Nymphalinae</taxon>
        <taxon>Euphydryas</taxon>
    </lineage>
</organism>
<accession>A0AAU9VCL1</accession>
<dbReference type="SUPFAM" id="SSF56219">
    <property type="entry name" value="DNase I-like"/>
    <property type="match status" value="1"/>
</dbReference>
<dbReference type="Gene3D" id="3.60.10.10">
    <property type="entry name" value="Endonuclease/exonuclease/phosphatase"/>
    <property type="match status" value="1"/>
</dbReference>
<dbReference type="Proteomes" id="UP001153954">
    <property type="component" value="Unassembled WGS sequence"/>
</dbReference>
<dbReference type="InterPro" id="IPR005135">
    <property type="entry name" value="Endo/exonuclease/phosphatase"/>
</dbReference>
<dbReference type="PANTHER" id="PTHR43250:SF2">
    <property type="entry name" value="EXODEOXYRIBONUCLEASE III"/>
    <property type="match status" value="1"/>
</dbReference>
<dbReference type="EMBL" id="CAKOGL010000055">
    <property type="protein sequence ID" value="CAH2109105.1"/>
    <property type="molecule type" value="Genomic_DNA"/>
</dbReference>
<dbReference type="InterPro" id="IPR036691">
    <property type="entry name" value="Endo/exonu/phosph_ase_sf"/>
</dbReference>